<feature type="compositionally biased region" description="Low complexity" evidence="1">
    <location>
        <begin position="78"/>
        <end position="90"/>
    </location>
</feature>
<keyword evidence="3" id="KW-1185">Reference proteome</keyword>
<reference evidence="2 3" key="1">
    <citation type="submission" date="2017-09" db="EMBL/GenBank/DDBJ databases">
        <title>WGS assembly of Aquilegia coerulea Goldsmith.</title>
        <authorList>
            <person name="Hodges S."/>
            <person name="Kramer E."/>
            <person name="Nordborg M."/>
            <person name="Tomkins J."/>
            <person name="Borevitz J."/>
            <person name="Derieg N."/>
            <person name="Yan J."/>
            <person name="Mihaltcheva S."/>
            <person name="Hayes R.D."/>
            <person name="Rokhsar D."/>
        </authorList>
    </citation>
    <scope>NUCLEOTIDE SEQUENCE [LARGE SCALE GENOMIC DNA]</scope>
    <source>
        <strain evidence="3">cv. Goldsmith</strain>
    </source>
</reference>
<dbReference type="OrthoDB" id="1696465at2759"/>
<organism evidence="2 3">
    <name type="scientific">Aquilegia coerulea</name>
    <name type="common">Rocky mountain columbine</name>
    <dbReference type="NCBI Taxonomy" id="218851"/>
    <lineage>
        <taxon>Eukaryota</taxon>
        <taxon>Viridiplantae</taxon>
        <taxon>Streptophyta</taxon>
        <taxon>Embryophyta</taxon>
        <taxon>Tracheophyta</taxon>
        <taxon>Spermatophyta</taxon>
        <taxon>Magnoliopsida</taxon>
        <taxon>Ranunculales</taxon>
        <taxon>Ranunculaceae</taxon>
        <taxon>Thalictroideae</taxon>
        <taxon>Aquilegia</taxon>
    </lineage>
</organism>
<sequence>MATAGVGGDGLFRCVYERCISSNDTDIERRPYHRNCKCALHKQRGNCSKSLYRDHKISYPIRRAWSESCLALQAAASSSKTSSPSHSSPANNVMISTSGVERTNAGVRKEEVSIFEV</sequence>
<dbReference type="EMBL" id="KZ305059">
    <property type="protein sequence ID" value="PIA32975.1"/>
    <property type="molecule type" value="Genomic_DNA"/>
</dbReference>
<evidence type="ECO:0000256" key="1">
    <source>
        <dbReference type="SAM" id="MobiDB-lite"/>
    </source>
</evidence>
<evidence type="ECO:0000313" key="3">
    <source>
        <dbReference type="Proteomes" id="UP000230069"/>
    </source>
</evidence>
<proteinExistence type="predicted"/>
<feature type="region of interest" description="Disordered" evidence="1">
    <location>
        <begin position="78"/>
        <end position="97"/>
    </location>
</feature>
<gene>
    <name evidence="2" type="ORF">AQUCO_04200012v1</name>
</gene>
<dbReference type="AlphaFoldDB" id="A0A2G5CNU1"/>
<dbReference type="FunCoup" id="A0A2G5CNU1">
    <property type="interactions" value="59"/>
</dbReference>
<protein>
    <submittedName>
        <fullName evidence="2">Uncharacterized protein</fullName>
    </submittedName>
</protein>
<evidence type="ECO:0000313" key="2">
    <source>
        <dbReference type="EMBL" id="PIA32975.1"/>
    </source>
</evidence>
<dbReference type="Proteomes" id="UP000230069">
    <property type="component" value="Unassembled WGS sequence"/>
</dbReference>
<dbReference type="InParanoid" id="A0A2G5CNU1"/>
<accession>A0A2G5CNU1</accession>
<dbReference type="PANTHER" id="PTHR35121:SF2">
    <property type="entry name" value="SWIM-TYPE DOMAIN-CONTAINING PROTEIN"/>
    <property type="match status" value="1"/>
</dbReference>
<name>A0A2G5CNU1_AQUCA</name>
<dbReference type="PANTHER" id="PTHR35121">
    <property type="entry name" value="HOMEODOMAIN PROTEIN 8, PUTATIVE-RELATED"/>
    <property type="match status" value="1"/>
</dbReference>